<proteinExistence type="predicted"/>
<evidence type="ECO:0000313" key="3">
    <source>
        <dbReference type="Proteomes" id="UP000727962"/>
    </source>
</evidence>
<comment type="caution">
    <text evidence="2">The sequence shown here is derived from an EMBL/GenBank/DDBJ whole genome shotgun (WGS) entry which is preliminary data.</text>
</comment>
<dbReference type="EMBL" id="JACOSL010000029">
    <property type="protein sequence ID" value="MBI1756386.1"/>
    <property type="molecule type" value="Genomic_DNA"/>
</dbReference>
<accession>A0A931M009</accession>
<reference evidence="2" key="1">
    <citation type="submission" date="2020-07" db="EMBL/GenBank/DDBJ databases">
        <title>Huge and variable diversity of episymbiotic CPR bacteria and DPANN archaea in groundwater ecosystems.</title>
        <authorList>
            <person name="He C.Y."/>
            <person name="Keren R."/>
            <person name="Whittaker M."/>
            <person name="Farag I.F."/>
            <person name="Doudna J."/>
            <person name="Cate J.H.D."/>
            <person name="Banfield J.F."/>
        </authorList>
    </citation>
    <scope>NUCLEOTIDE SEQUENCE</scope>
    <source>
        <strain evidence="2">NC_groundwater_17_Pr7_B-0.1um_64_12</strain>
    </source>
</reference>
<evidence type="ECO:0000313" key="2">
    <source>
        <dbReference type="EMBL" id="MBI1756386.1"/>
    </source>
</evidence>
<dbReference type="Proteomes" id="UP000727962">
    <property type="component" value="Unassembled WGS sequence"/>
</dbReference>
<dbReference type="InterPro" id="IPR041049">
    <property type="entry name" value="DUF5615"/>
</dbReference>
<evidence type="ECO:0000259" key="1">
    <source>
        <dbReference type="Pfam" id="PF18480"/>
    </source>
</evidence>
<name>A0A931M009_FIMGI</name>
<gene>
    <name evidence="2" type="ORF">HYR64_04680</name>
</gene>
<feature type="domain" description="DUF5615" evidence="1">
    <location>
        <begin position="4"/>
        <end position="97"/>
    </location>
</feature>
<sequence>MIGLLLNENLPIRLTVALRQAGIEAKHVSDLGLNGCADLKVWSQSIQERLAVITKDSDYLDLVPASGEGQVVLVTVGNLRLNELIDHVVAKAELIAAFLRLRFQSARALGSQTRLAPMITLRVVEIGLGELPAYASVSTCFQITSRISLGALRSSGGNELREEPIEPSWKDYDALEPVTSLPSRWNLAHWGIFAAFDDDTRLGGAIVARDTQGLEFT</sequence>
<protein>
    <submittedName>
        <fullName evidence="2">DUF5615 family PIN-like protein</fullName>
    </submittedName>
</protein>
<dbReference type="AlphaFoldDB" id="A0A931M009"/>
<organism evidence="2 3">
    <name type="scientific">Fimbriimonas ginsengisoli</name>
    <dbReference type="NCBI Taxonomy" id="1005039"/>
    <lineage>
        <taxon>Bacteria</taxon>
        <taxon>Bacillati</taxon>
        <taxon>Armatimonadota</taxon>
        <taxon>Fimbriimonadia</taxon>
        <taxon>Fimbriimonadales</taxon>
        <taxon>Fimbriimonadaceae</taxon>
        <taxon>Fimbriimonas</taxon>
    </lineage>
</organism>
<dbReference type="Pfam" id="PF18480">
    <property type="entry name" value="DUF5615"/>
    <property type="match status" value="1"/>
</dbReference>